<dbReference type="Gene3D" id="3.40.630.30">
    <property type="match status" value="1"/>
</dbReference>
<keyword evidence="2" id="KW-0808">Transferase</keyword>
<reference evidence="2 3" key="1">
    <citation type="submission" date="2018-05" db="EMBL/GenBank/DDBJ databases">
        <title>Genomic Encyclopedia of Type Strains, Phase IV (KMG-IV): sequencing the most valuable type-strain genomes for metagenomic binning, comparative biology and taxonomic classification.</title>
        <authorList>
            <person name="Goeker M."/>
        </authorList>
    </citation>
    <scope>NUCLEOTIDE SEQUENCE [LARGE SCALE GENOMIC DNA]</scope>
    <source>
        <strain evidence="2 3">DSM 44704</strain>
    </source>
</reference>
<dbReference type="InterPro" id="IPR000182">
    <property type="entry name" value="GNAT_dom"/>
</dbReference>
<dbReference type="GO" id="GO:0016747">
    <property type="term" value="F:acyltransferase activity, transferring groups other than amino-acyl groups"/>
    <property type="evidence" value="ECO:0007669"/>
    <property type="project" value="InterPro"/>
</dbReference>
<evidence type="ECO:0000313" key="3">
    <source>
        <dbReference type="Proteomes" id="UP000247569"/>
    </source>
</evidence>
<feature type="domain" description="N-acetyltransferase" evidence="1">
    <location>
        <begin position="6"/>
        <end position="179"/>
    </location>
</feature>
<dbReference type="PANTHER" id="PTHR42791:SF1">
    <property type="entry name" value="N-ACETYLTRANSFERASE DOMAIN-CONTAINING PROTEIN"/>
    <property type="match status" value="1"/>
</dbReference>
<evidence type="ECO:0000313" key="2">
    <source>
        <dbReference type="EMBL" id="PXX57915.1"/>
    </source>
</evidence>
<accession>A0A318JQD9</accession>
<keyword evidence="3" id="KW-1185">Reference proteome</keyword>
<dbReference type="Pfam" id="PF13508">
    <property type="entry name" value="Acetyltransf_7"/>
    <property type="match status" value="1"/>
</dbReference>
<dbReference type="AlphaFoldDB" id="A0A318JQD9"/>
<dbReference type="PANTHER" id="PTHR42791">
    <property type="entry name" value="GNAT FAMILY ACETYLTRANSFERASE"/>
    <property type="match status" value="1"/>
</dbReference>
<organism evidence="2 3">
    <name type="scientific">Nocardia tenerifensis</name>
    <dbReference type="NCBI Taxonomy" id="228006"/>
    <lineage>
        <taxon>Bacteria</taxon>
        <taxon>Bacillati</taxon>
        <taxon>Actinomycetota</taxon>
        <taxon>Actinomycetes</taxon>
        <taxon>Mycobacteriales</taxon>
        <taxon>Nocardiaceae</taxon>
        <taxon>Nocardia</taxon>
    </lineage>
</organism>
<dbReference type="InterPro" id="IPR016181">
    <property type="entry name" value="Acyl_CoA_acyltransferase"/>
</dbReference>
<sequence length="179" mass="19684">MQTGALVLAAAFAEDPLMTYIWPRRVAREQALPVFWESRIASRADTGMVDSACDADGNVVSVVLWEPPGIVTSIAKPFDQLRALKGSLPRALAAARQMEDVRPAAPHLYLAAVGTHPDSQRRGFATSLLEQRLADSAEPCFLICNTRAALPFYERFGFIQQPELPIDHGPVVYPMLLPR</sequence>
<protein>
    <submittedName>
        <fullName evidence="2">Acetyltransferase (GNAT) family protein</fullName>
    </submittedName>
</protein>
<dbReference type="Proteomes" id="UP000247569">
    <property type="component" value="Unassembled WGS sequence"/>
</dbReference>
<evidence type="ECO:0000259" key="1">
    <source>
        <dbReference type="PROSITE" id="PS51186"/>
    </source>
</evidence>
<dbReference type="SUPFAM" id="SSF55729">
    <property type="entry name" value="Acyl-CoA N-acyltransferases (Nat)"/>
    <property type="match status" value="1"/>
</dbReference>
<dbReference type="PROSITE" id="PS51186">
    <property type="entry name" value="GNAT"/>
    <property type="match status" value="1"/>
</dbReference>
<comment type="caution">
    <text evidence="2">The sequence shown here is derived from an EMBL/GenBank/DDBJ whole genome shotgun (WGS) entry which is preliminary data.</text>
</comment>
<dbReference type="InterPro" id="IPR052523">
    <property type="entry name" value="Trichothecene_AcTrans"/>
</dbReference>
<dbReference type="RefSeq" id="WP_110293895.1">
    <property type="nucleotide sequence ID" value="NZ_QJKF01000016.1"/>
</dbReference>
<name>A0A318JQD9_9NOCA</name>
<proteinExistence type="predicted"/>
<dbReference type="OrthoDB" id="7057833at2"/>
<dbReference type="EMBL" id="QJKF01000016">
    <property type="protein sequence ID" value="PXX57915.1"/>
    <property type="molecule type" value="Genomic_DNA"/>
</dbReference>
<gene>
    <name evidence="2" type="ORF">DFR70_116145</name>
</gene>